<geneLocation type="plasmid" evidence="1">
    <name>pE20-KPC</name>
</geneLocation>
<proteinExistence type="predicted"/>
<dbReference type="EMBL" id="MF156709">
    <property type="protein sequence ID" value="ASU04959.1"/>
    <property type="molecule type" value="Genomic_DNA"/>
</dbReference>
<organism evidence="1">
    <name type="scientific">Klebsiella aerogenes</name>
    <name type="common">Enterobacter aerogenes</name>
    <dbReference type="NCBI Taxonomy" id="548"/>
    <lineage>
        <taxon>Bacteria</taxon>
        <taxon>Pseudomonadati</taxon>
        <taxon>Pseudomonadota</taxon>
        <taxon>Gammaproteobacteria</taxon>
        <taxon>Enterobacterales</taxon>
        <taxon>Enterobacteriaceae</taxon>
        <taxon>Klebsiella/Raoultella group</taxon>
        <taxon>Klebsiella</taxon>
    </lineage>
</organism>
<protein>
    <submittedName>
        <fullName evidence="1">Uncharacterized protein</fullName>
    </submittedName>
</protein>
<evidence type="ECO:0000313" key="1">
    <source>
        <dbReference type="EMBL" id="ASU04959.1"/>
    </source>
</evidence>
<name>A0A223LLR2_KLEAE</name>
<keyword evidence="1" id="KW-0614">Plasmid</keyword>
<accession>A0A223LLR2</accession>
<dbReference type="AlphaFoldDB" id="A0A223LLR2"/>
<sequence length="55" mass="6466">MFPKKNYRDLKTLHLLYRDLKTTSTKTGAFEATLPLFFVEKCHNRTGFKNHVHGI</sequence>
<reference evidence="1" key="1">
    <citation type="submission" date="2017-05" db="EMBL/GenBank/DDBJ databases">
        <title>Complete sequence of pE20-KPC.</title>
        <authorList>
            <person name="Li B."/>
            <person name="Feng J."/>
            <person name="Zeng L."/>
            <person name="Jiang X."/>
            <person name="Zhan Z."/>
            <person name="Luo W."/>
            <person name="Zhao Y."/>
            <person name="Zhou D."/>
        </authorList>
    </citation>
    <scope>NUCLEOTIDE SEQUENCE</scope>
    <source>
        <strain evidence="1">E20</strain>
        <plasmid evidence="1">pE20-KPC</plasmid>
    </source>
</reference>